<reference evidence="3 4" key="1">
    <citation type="journal article" date="2019" name="Emerg. Microbes Infect.">
        <title>Comprehensive subspecies identification of 175 nontuberculous mycobacteria species based on 7547 genomic profiles.</title>
        <authorList>
            <person name="Matsumoto Y."/>
            <person name="Kinjo T."/>
            <person name="Motooka D."/>
            <person name="Nabeya D."/>
            <person name="Jung N."/>
            <person name="Uechi K."/>
            <person name="Horii T."/>
            <person name="Iida T."/>
            <person name="Fujita J."/>
            <person name="Nakamura S."/>
        </authorList>
    </citation>
    <scope>NUCLEOTIDE SEQUENCE [LARGE SCALE GENOMIC DNA]</scope>
    <source>
        <strain evidence="3 4">JCM 17322</strain>
    </source>
</reference>
<dbReference type="RefSeq" id="WP_174813248.1">
    <property type="nucleotide sequence ID" value="NZ_BLKW01000002.1"/>
</dbReference>
<evidence type="ECO:0000256" key="2">
    <source>
        <dbReference type="SAM" id="Phobius"/>
    </source>
</evidence>
<protein>
    <submittedName>
        <fullName evidence="3">Lipoprotein peptidase LpqM</fullName>
    </submittedName>
</protein>
<feature type="transmembrane region" description="Helical" evidence="2">
    <location>
        <begin position="20"/>
        <end position="43"/>
    </location>
</feature>
<feature type="region of interest" description="Disordered" evidence="1">
    <location>
        <begin position="63"/>
        <end position="83"/>
    </location>
</feature>
<dbReference type="SUPFAM" id="SSF55486">
    <property type="entry name" value="Metalloproteases ('zincins'), catalytic domain"/>
    <property type="match status" value="1"/>
</dbReference>
<sequence>MDLRRGIRPQPQRCRRRNVITSTTIVMICGWLAVSVPGCAHLIDGHGVSMLYDPFHVAGLPVSDGKSGPRENAPAPTGKVKHTDHGDIDTLALLSINDIEEFWAQTYSQYLKGTFTPVEKLVSYDSTDPASPRVCGRRTYHLVNAFFTPRCTLIAWDRGAMLPAGRRYFGDISIPGVLAHEYGHAVQRMAKLVDKKTPGIVYEQQADCFGGVFMRWVAENQSRRFTLSTGEGLDHVLAGLISLRDPVVTPEDRELVDEGHGTALDRVSAFQMGFAGDATTCAGIDMQEIKQRRGDMPMSLQINPTGDLQTGDIAIDEDTLSTLVEVLGKIFSPQRPPRLSFNPAKCPDAETSTPASYCPATNVITVDLPALQKIGTPAQESEEHVLVQGDDTAFSIVMSRYVLAVQHERGLPLDSAMAALRTACLTGVAHRKMAEPLALPSGKSLVLTAGDLDEAVAGLLTNHLVASDVNGVTVPAGFTRITAFRSGVVGTEAQCYLRFP</sequence>
<keyword evidence="2" id="KW-0812">Transmembrane</keyword>
<dbReference type="EMBL" id="BLKW01000002">
    <property type="protein sequence ID" value="GFG73474.1"/>
    <property type="molecule type" value="Genomic_DNA"/>
</dbReference>
<evidence type="ECO:0000313" key="4">
    <source>
        <dbReference type="Proteomes" id="UP000465361"/>
    </source>
</evidence>
<comment type="caution">
    <text evidence="3">The sequence shown here is derived from an EMBL/GenBank/DDBJ whole genome shotgun (WGS) entry which is preliminary data.</text>
</comment>
<keyword evidence="3" id="KW-0449">Lipoprotein</keyword>
<keyword evidence="2" id="KW-0472">Membrane</keyword>
<accession>A0A7I9XU10</accession>
<evidence type="ECO:0000313" key="3">
    <source>
        <dbReference type="EMBL" id="GFG73474.1"/>
    </source>
</evidence>
<keyword evidence="2" id="KW-1133">Transmembrane helix</keyword>
<gene>
    <name evidence="3" type="primary">lpqM</name>
    <name evidence="3" type="ORF">MBOT_08390</name>
</gene>
<keyword evidence="4" id="KW-1185">Reference proteome</keyword>
<dbReference type="Proteomes" id="UP000465361">
    <property type="component" value="Unassembled WGS sequence"/>
</dbReference>
<name>A0A7I9XU10_9MYCO</name>
<evidence type="ECO:0000256" key="1">
    <source>
        <dbReference type="SAM" id="MobiDB-lite"/>
    </source>
</evidence>
<proteinExistence type="predicted"/>
<dbReference type="AlphaFoldDB" id="A0A7I9XU10"/>
<organism evidence="3 4">
    <name type="scientific">Mycobacterium botniense</name>
    <dbReference type="NCBI Taxonomy" id="84962"/>
    <lineage>
        <taxon>Bacteria</taxon>
        <taxon>Bacillati</taxon>
        <taxon>Actinomycetota</taxon>
        <taxon>Actinomycetes</taxon>
        <taxon>Mycobacteriales</taxon>
        <taxon>Mycobacteriaceae</taxon>
        <taxon>Mycobacterium</taxon>
    </lineage>
</organism>